<evidence type="ECO:0000256" key="7">
    <source>
        <dbReference type="ARBA" id="ARBA00023288"/>
    </source>
</evidence>
<dbReference type="VEuPathDB" id="TriTrypDB:Tb427_000407600"/>
<dbReference type="SUPFAM" id="SSF118251">
    <property type="entry name" value="Variant surface glycoprotein MITAT 1.2, VSG 221, C-terminal domain"/>
    <property type="match status" value="1"/>
</dbReference>
<comment type="subcellular location">
    <subcellularLocation>
        <location evidence="2">Cell membrane</location>
        <topology evidence="2">Lipid-anchor</topology>
        <topology evidence="2">GPI-anchor</topology>
    </subcellularLocation>
</comment>
<dbReference type="EMBL" id="AC159427">
    <property type="protein sequence ID" value="AAX69997.1"/>
    <property type="molecule type" value="Genomic_DNA"/>
</dbReference>
<feature type="region of interest" description="Disordered" evidence="8">
    <location>
        <begin position="454"/>
        <end position="475"/>
    </location>
</feature>
<keyword evidence="3" id="KW-1003">Cell membrane</keyword>
<feature type="compositionally biased region" description="Basic and acidic residues" evidence="8">
    <location>
        <begin position="405"/>
        <end position="414"/>
    </location>
</feature>
<keyword evidence="6" id="KW-0325">Glycoprotein</keyword>
<evidence type="ECO:0000313" key="10">
    <source>
        <dbReference type="EMBL" id="AAX69997.1"/>
    </source>
</evidence>
<reference evidence="10" key="1">
    <citation type="submission" date="2005-04" db="EMBL/GenBank/DDBJ databases">
        <authorList>
            <person name="Ghedin E."/>
            <person name="Blandin G."/>
            <person name="Bartholomeu D."/>
            <person name="Caler E."/>
            <person name="Haas B."/>
            <person name="Hannick L."/>
            <person name="Shallom J."/>
            <person name="Hou L."/>
            <person name="Djikeng A."/>
            <person name="Feldblyum T."/>
            <person name="Hostetler J."/>
            <person name="Johnson J."/>
            <person name="Jones K."/>
            <person name="Koo H.L."/>
            <person name="Larkin C."/>
            <person name="Pai G."/>
            <person name="Peterson J."/>
            <person name="Khalak H.G."/>
            <person name="Salzberg S."/>
            <person name="Simpson A.J."/>
            <person name="Tallon L."/>
            <person name="Van Aken S."/>
            <person name="Wanless D."/>
            <person name="White O."/>
            <person name="Wortman J."/>
            <person name="Fraser C.M."/>
            <person name="El-Sayed N.M.A."/>
        </authorList>
    </citation>
    <scope>NUCLEOTIDE SEQUENCE</scope>
    <source>
        <strain evidence="10">GUTat10.1</strain>
    </source>
</reference>
<organism evidence="10">
    <name type="scientific">Trypanosoma brucei</name>
    <dbReference type="NCBI Taxonomy" id="5691"/>
    <lineage>
        <taxon>Eukaryota</taxon>
        <taxon>Discoba</taxon>
        <taxon>Euglenozoa</taxon>
        <taxon>Kinetoplastea</taxon>
        <taxon>Metakinetoplastina</taxon>
        <taxon>Trypanosomatida</taxon>
        <taxon>Trypanosomatidae</taxon>
        <taxon>Trypanosoma</taxon>
    </lineage>
</organism>
<dbReference type="InterPro" id="IPR027446">
    <property type="entry name" value="VSG_C_dom_sf"/>
</dbReference>
<keyword evidence="5" id="KW-0472">Membrane</keyword>
<keyword evidence="9" id="KW-0732">Signal</keyword>
<sequence>MRKEIVYLNFLLLGLKTAEIKTNDEVADGVSDLCKEAYYLTKLMTHIVTTADSADTAIQRTETDTAQWQLASAASNDATTRCLYQALAQKSSAHATTARQKAKAAKSPATKAVQKLAEHIGLINAAVATTALKLAETGNHHSAPDTSSVKLSLKLTAGGAPVCTPPANIGELAAGKTEIAYSRLAKLKLTATAKLLSAGKKLYLTIGGLTSCTQHTAEDQNMATTLESCSQTGSNSPPKGSQGIALEKYATTADPLFNGDDPSKGCVASDLKEDSEENRIHNLRHLICQALKATPIIPEDLRATSGDRLAADATIRNYVRNCVPELQKLKSSDEGQDKTTIETFVKEKYGKNNEEFKQRFVESLTKLRPVVRAGKTSEPTELTTISGGAFDATISYAEGERNKKELEAEKKDAAASKPAVSKKEEKCKDKPQSECKDKDVCEYKEGKYQVKVTTTTGTDGKRTNTTGSNSLVINK</sequence>
<feature type="compositionally biased region" description="Basic and acidic residues" evidence="8">
    <location>
        <begin position="421"/>
        <end position="436"/>
    </location>
</feature>
<dbReference type="GO" id="GO:0005886">
    <property type="term" value="C:plasma membrane"/>
    <property type="evidence" value="ECO:0007669"/>
    <property type="project" value="UniProtKB-SubCell"/>
</dbReference>
<dbReference type="VEuPathDB" id="TriTrypDB:Tb927.9.17850"/>
<feature type="chain" id="PRO_5004251857" evidence="9">
    <location>
        <begin position="21"/>
        <end position="475"/>
    </location>
</feature>
<evidence type="ECO:0000256" key="9">
    <source>
        <dbReference type="SAM" id="SignalP"/>
    </source>
</evidence>
<evidence type="ECO:0000256" key="2">
    <source>
        <dbReference type="ARBA" id="ARBA00004609"/>
    </source>
</evidence>
<comment type="function">
    <text evidence="1">VSG forms a coat on the surface of the parasite. The trypanosome evades the immune response of the host by expressing a series of antigenically distinct VSGs from an estimated 1000 VSG genes.</text>
</comment>
<feature type="signal peptide" evidence="9">
    <location>
        <begin position="1"/>
        <end position="20"/>
    </location>
</feature>
<dbReference type="SUPFAM" id="SSF58087">
    <property type="entry name" value="Variant surface glycoprotein (N-terminal domain)"/>
    <property type="match status" value="1"/>
</dbReference>
<evidence type="ECO:0000256" key="6">
    <source>
        <dbReference type="ARBA" id="ARBA00023180"/>
    </source>
</evidence>
<evidence type="ECO:0000256" key="1">
    <source>
        <dbReference type="ARBA" id="ARBA00002523"/>
    </source>
</evidence>
<evidence type="ECO:0000256" key="5">
    <source>
        <dbReference type="ARBA" id="ARBA00023136"/>
    </source>
</evidence>
<gene>
    <name evidence="10" type="ORF">Tb08.27P2.720</name>
</gene>
<evidence type="ECO:0000256" key="3">
    <source>
        <dbReference type="ARBA" id="ARBA00022475"/>
    </source>
</evidence>
<dbReference type="GO" id="GO:0098552">
    <property type="term" value="C:side of membrane"/>
    <property type="evidence" value="ECO:0007669"/>
    <property type="project" value="UniProtKB-KW"/>
</dbReference>
<name>Q57WM2_9TRYP</name>
<keyword evidence="4" id="KW-0336">GPI-anchor</keyword>
<proteinExistence type="predicted"/>
<keyword evidence="7" id="KW-0449">Lipoprotein</keyword>
<feature type="region of interest" description="Disordered" evidence="8">
    <location>
        <begin position="405"/>
        <end position="436"/>
    </location>
</feature>
<dbReference type="AlphaFoldDB" id="Q57WM2"/>
<evidence type="ECO:0000256" key="8">
    <source>
        <dbReference type="SAM" id="MobiDB-lite"/>
    </source>
</evidence>
<dbReference type="VEuPathDB" id="TriTrypDB:Tb1125.9.17850"/>
<feature type="compositionally biased region" description="Low complexity" evidence="8">
    <location>
        <begin position="454"/>
        <end position="467"/>
    </location>
</feature>
<protein>
    <submittedName>
        <fullName evidence="10">Variant surface glycoprotein (VSG), putative</fullName>
    </submittedName>
</protein>
<evidence type="ECO:0000256" key="4">
    <source>
        <dbReference type="ARBA" id="ARBA00022622"/>
    </source>
</evidence>
<accession>Q57WM2</accession>